<comment type="caution">
    <text evidence="11">The sequence shown here is derived from an EMBL/GenBank/DDBJ whole genome shotgun (WGS) entry which is preliminary data.</text>
</comment>
<reference evidence="11 12" key="1">
    <citation type="journal article" date="2015" name="Genome Announc.">
        <title>Draft Genome Sequence of Filamentous Marine Cyanobacterium Lyngbya confervoides Strain BDU141951.</title>
        <authorList>
            <person name="Chandrababunaidu M.M."/>
            <person name="Sen D."/>
            <person name="Tripathy S."/>
        </authorList>
    </citation>
    <scope>NUCLEOTIDE SEQUENCE [LARGE SCALE GENOMIC DNA]</scope>
    <source>
        <strain evidence="11 12">BDU141951</strain>
    </source>
</reference>
<dbReference type="AlphaFoldDB" id="A0ABD4SZB0"/>
<accession>A0ABD4SZB0</accession>
<evidence type="ECO:0000313" key="11">
    <source>
        <dbReference type="EMBL" id="MCM1981766.1"/>
    </source>
</evidence>
<dbReference type="Proteomes" id="UP000031561">
    <property type="component" value="Unassembled WGS sequence"/>
</dbReference>
<dbReference type="InterPro" id="IPR001173">
    <property type="entry name" value="Glyco_trans_2-like"/>
</dbReference>
<comment type="similarity">
    <text evidence="8">Belongs to the glycosyltransferase 2 family. CrtQ subfamily.</text>
</comment>
<protein>
    <recommendedName>
        <fullName evidence="9">4,4'-diaponeurosporenoate glycosyltransferase</fullName>
    </recommendedName>
</protein>
<dbReference type="SUPFAM" id="SSF53448">
    <property type="entry name" value="Nucleotide-diphospho-sugar transferases"/>
    <property type="match status" value="1"/>
</dbReference>
<dbReference type="NCBIfam" id="TIGR04283">
    <property type="entry name" value="glyco_like_mftF"/>
    <property type="match status" value="1"/>
</dbReference>
<dbReference type="PANTHER" id="PTHR43646:SF2">
    <property type="entry name" value="GLYCOSYLTRANSFERASE 2-LIKE DOMAIN-CONTAINING PROTEIN"/>
    <property type="match status" value="1"/>
</dbReference>
<dbReference type="InterPro" id="IPR029044">
    <property type="entry name" value="Nucleotide-diphossugar_trans"/>
</dbReference>
<dbReference type="InterPro" id="IPR026461">
    <property type="entry name" value="Trfase_2_rSAM/seldom_assoc"/>
</dbReference>
<dbReference type="Gene3D" id="3.90.550.10">
    <property type="entry name" value="Spore Coat Polysaccharide Biosynthesis Protein SpsA, Chain A"/>
    <property type="match status" value="1"/>
</dbReference>
<proteinExistence type="inferred from homology"/>
<feature type="domain" description="Glycosyltransferase 2-like" evidence="10">
    <location>
        <begin position="2"/>
        <end position="134"/>
    </location>
</feature>
<comment type="subcellular location">
    <subcellularLocation>
        <location evidence="1">Cell membrane</location>
    </subcellularLocation>
</comment>
<keyword evidence="5" id="KW-0472">Membrane</keyword>
<keyword evidence="3" id="KW-0328">Glycosyltransferase</keyword>
<dbReference type="GO" id="GO:0016757">
    <property type="term" value="F:glycosyltransferase activity"/>
    <property type="evidence" value="ECO:0007669"/>
    <property type="project" value="UniProtKB-KW"/>
</dbReference>
<evidence type="ECO:0000259" key="10">
    <source>
        <dbReference type="Pfam" id="PF00535"/>
    </source>
</evidence>
<evidence type="ECO:0000256" key="7">
    <source>
        <dbReference type="ARBA" id="ARBA00037904"/>
    </source>
</evidence>
<organism evidence="11 12">
    <name type="scientific">Lyngbya confervoides BDU141951</name>
    <dbReference type="NCBI Taxonomy" id="1574623"/>
    <lineage>
        <taxon>Bacteria</taxon>
        <taxon>Bacillati</taxon>
        <taxon>Cyanobacteriota</taxon>
        <taxon>Cyanophyceae</taxon>
        <taxon>Oscillatoriophycideae</taxon>
        <taxon>Oscillatoriales</taxon>
        <taxon>Microcoleaceae</taxon>
        <taxon>Lyngbya</taxon>
    </lineage>
</organism>
<comment type="function">
    <text evidence="6">Catalyzes the glycosylation of 4,4'-diaponeurosporenoate, i.e. the esterification of glucose at the C1'' position with the carboxyl group of 4,4'-diaponeurosporenic acid, to form glycosyl-4,4'-diaponeurosporenoate. This is a step in the biosynthesis of staphyloxanthin, an orange pigment present in most staphylococci strains.</text>
</comment>
<evidence type="ECO:0000256" key="3">
    <source>
        <dbReference type="ARBA" id="ARBA00022676"/>
    </source>
</evidence>
<evidence type="ECO:0000256" key="6">
    <source>
        <dbReference type="ARBA" id="ARBA00037281"/>
    </source>
</evidence>
<dbReference type="Pfam" id="PF00535">
    <property type="entry name" value="Glycos_transf_2"/>
    <property type="match status" value="1"/>
</dbReference>
<keyword evidence="4" id="KW-0808">Transferase</keyword>
<evidence type="ECO:0000256" key="8">
    <source>
        <dbReference type="ARBA" id="ARBA00038120"/>
    </source>
</evidence>
<dbReference type="RefSeq" id="WP_236096046.1">
    <property type="nucleotide sequence ID" value="NZ_JTHE03000019.1"/>
</dbReference>
<sequence>MIIPVLYEQAALPKLLAHLHGVCAQLHQVIIVDGDPQGSTLAAVSPLPTGVMGITASAGRGSQLNAGAALATGEVLLFLHVDNRLPPQAIPAIQGLLEDPKLSGGAFDLRIDATDWRLRIIGRISSWRSRLTRIPYGDQGIFVRRAVFESIGGYPDFPIMEDVALMQRMKQQGYRIQFLATPIQVSARRWQKEGLLYTTLRNWLLMFLYHWGVSPHRLARWYRPHHASRASSPSLET</sequence>
<name>A0ABD4SZB0_9CYAN</name>
<evidence type="ECO:0000256" key="2">
    <source>
        <dbReference type="ARBA" id="ARBA00022475"/>
    </source>
</evidence>
<evidence type="ECO:0000313" key="12">
    <source>
        <dbReference type="Proteomes" id="UP000031561"/>
    </source>
</evidence>
<keyword evidence="12" id="KW-1185">Reference proteome</keyword>
<dbReference type="EMBL" id="JTHE03000019">
    <property type="protein sequence ID" value="MCM1981766.1"/>
    <property type="molecule type" value="Genomic_DNA"/>
</dbReference>
<dbReference type="PANTHER" id="PTHR43646">
    <property type="entry name" value="GLYCOSYLTRANSFERASE"/>
    <property type="match status" value="1"/>
</dbReference>
<evidence type="ECO:0000256" key="5">
    <source>
        <dbReference type="ARBA" id="ARBA00023136"/>
    </source>
</evidence>
<comment type="pathway">
    <text evidence="7">Carotenoid biosynthesis; staphyloxanthin biosynthesis; staphyloxanthin from farnesyl diphosphate: step 4/5.</text>
</comment>
<evidence type="ECO:0000256" key="4">
    <source>
        <dbReference type="ARBA" id="ARBA00022679"/>
    </source>
</evidence>
<keyword evidence="2" id="KW-1003">Cell membrane</keyword>
<dbReference type="CDD" id="cd02522">
    <property type="entry name" value="GT_2_like_a"/>
    <property type="match status" value="1"/>
</dbReference>
<dbReference type="GO" id="GO:0005886">
    <property type="term" value="C:plasma membrane"/>
    <property type="evidence" value="ECO:0007669"/>
    <property type="project" value="UniProtKB-SubCell"/>
</dbReference>
<evidence type="ECO:0000256" key="1">
    <source>
        <dbReference type="ARBA" id="ARBA00004236"/>
    </source>
</evidence>
<gene>
    <name evidence="11" type="ORF">QQ91_0002820</name>
</gene>
<evidence type="ECO:0000256" key="9">
    <source>
        <dbReference type="ARBA" id="ARBA00040345"/>
    </source>
</evidence>